<organism evidence="2 3">
    <name type="scientific">Arsenicitalea aurantiaca</name>
    <dbReference type="NCBI Taxonomy" id="1783274"/>
    <lineage>
        <taxon>Bacteria</taxon>
        <taxon>Pseudomonadati</taxon>
        <taxon>Pseudomonadota</taxon>
        <taxon>Alphaproteobacteria</taxon>
        <taxon>Hyphomicrobiales</taxon>
        <taxon>Devosiaceae</taxon>
        <taxon>Arsenicitalea</taxon>
    </lineage>
</organism>
<feature type="region of interest" description="Disordered" evidence="1">
    <location>
        <begin position="1"/>
        <end position="32"/>
    </location>
</feature>
<dbReference type="EMBL" id="RZNJ01000002">
    <property type="protein sequence ID" value="RUT32630.1"/>
    <property type="molecule type" value="Genomic_DNA"/>
</dbReference>
<dbReference type="RefSeq" id="WP_127187587.1">
    <property type="nucleotide sequence ID" value="NZ_RZNJ01000002.1"/>
</dbReference>
<dbReference type="Proteomes" id="UP000281547">
    <property type="component" value="Unassembled WGS sequence"/>
</dbReference>
<sequence length="184" mass="20387">MGTPQRMNPDDDMANRAGFGQPSSIGMKSTAPQSKKPRTVIVLMVAFKYDLEHCPRESLAIGKSLWGYPLKAAMHSKRQIAYVVQTDLTAAQIMDRARSALSAGCVEQAWAFTPGADIASNLPLDALVDKVAEAWISVRRFNSRLKRRIPPETFVTVTPMENAKGEIMTRILDEHPLQHRAGRV</sequence>
<proteinExistence type="predicted"/>
<evidence type="ECO:0000313" key="2">
    <source>
        <dbReference type="EMBL" id="RUT32630.1"/>
    </source>
</evidence>
<reference evidence="2 3" key="1">
    <citation type="journal article" date="2016" name="Int. J. Syst. Evol. Microbiol.">
        <title>Arsenicitalea aurantiaca gen. nov., sp. nov., a new member of the family Hyphomicrobiaceae, isolated from high-arsenic sediment.</title>
        <authorList>
            <person name="Mu Y."/>
            <person name="Zhou L."/>
            <person name="Zeng X.C."/>
            <person name="Liu L."/>
            <person name="Pan Y."/>
            <person name="Chen X."/>
            <person name="Wang J."/>
            <person name="Li S."/>
            <person name="Li W.J."/>
            <person name="Wang Y."/>
        </authorList>
    </citation>
    <scope>NUCLEOTIDE SEQUENCE [LARGE SCALE GENOMIC DNA]</scope>
    <source>
        <strain evidence="2 3">42-50</strain>
    </source>
</reference>
<name>A0A433XEZ9_9HYPH</name>
<feature type="compositionally biased region" description="Polar residues" evidence="1">
    <location>
        <begin position="21"/>
        <end position="32"/>
    </location>
</feature>
<comment type="caution">
    <text evidence="2">The sequence shown here is derived from an EMBL/GenBank/DDBJ whole genome shotgun (WGS) entry which is preliminary data.</text>
</comment>
<dbReference type="OrthoDB" id="9881714at2"/>
<gene>
    <name evidence="2" type="ORF">EMQ25_05640</name>
</gene>
<keyword evidence="3" id="KW-1185">Reference proteome</keyword>
<dbReference type="AlphaFoldDB" id="A0A433XEZ9"/>
<evidence type="ECO:0000313" key="3">
    <source>
        <dbReference type="Proteomes" id="UP000281547"/>
    </source>
</evidence>
<evidence type="ECO:0000256" key="1">
    <source>
        <dbReference type="SAM" id="MobiDB-lite"/>
    </source>
</evidence>
<protein>
    <submittedName>
        <fullName evidence="2">Uncharacterized protein</fullName>
    </submittedName>
</protein>
<accession>A0A433XEZ9</accession>